<reference evidence="2 3" key="1">
    <citation type="submission" date="2022-05" db="EMBL/GenBank/DDBJ databases">
        <authorList>
            <person name="Friedrich I."/>
            <person name="Poehlein A."/>
            <person name="Schneider D."/>
            <person name="Hertel R."/>
            <person name="Daniel R."/>
        </authorList>
    </citation>
    <scope>NUCLEOTIDE SEQUENCE [LARGE SCALE GENOMIC DNA]</scope>
</reference>
<evidence type="ECO:0000313" key="2">
    <source>
        <dbReference type="EMBL" id="USN15566.1"/>
    </source>
</evidence>
<name>A0A9E7SL91_9CAUD</name>
<gene>
    <name evidence="2" type="ORF">KIKIMORA_04480</name>
</gene>
<feature type="region of interest" description="Disordered" evidence="1">
    <location>
        <begin position="1"/>
        <end position="36"/>
    </location>
</feature>
<evidence type="ECO:0000313" key="3">
    <source>
        <dbReference type="Proteomes" id="UP001056576"/>
    </source>
</evidence>
<accession>A0A9E7SL91</accession>
<keyword evidence="3" id="KW-1185">Reference proteome</keyword>
<proteinExistence type="predicted"/>
<dbReference type="EMBL" id="ON529857">
    <property type="protein sequence ID" value="USN15566.1"/>
    <property type="molecule type" value="Genomic_DNA"/>
</dbReference>
<protein>
    <submittedName>
        <fullName evidence="2">Uncharacterized protein</fullName>
    </submittedName>
</protein>
<organism evidence="2 3">
    <name type="scientific">Brevundimonas phage vB_BpoS-Kikimora</name>
    <dbReference type="NCBI Taxonomy" id="2948601"/>
    <lineage>
        <taxon>Viruses</taxon>
        <taxon>Duplodnaviria</taxon>
        <taxon>Heunggongvirae</taxon>
        <taxon>Uroviricota</taxon>
        <taxon>Caudoviricetes</taxon>
        <taxon>Jeanschmidtviridae</taxon>
        <taxon>Kikimoravirus</taxon>
        <taxon>Kikimoravirus kikimora</taxon>
    </lineage>
</organism>
<sequence>MAIDILTATPFAKPVKPKRAKPASPKTPLPMKRKKC</sequence>
<dbReference type="Proteomes" id="UP001056576">
    <property type="component" value="Segment"/>
</dbReference>
<evidence type="ECO:0000256" key="1">
    <source>
        <dbReference type="SAM" id="MobiDB-lite"/>
    </source>
</evidence>